<dbReference type="Pfam" id="PF15494">
    <property type="entry name" value="SRCR_2"/>
    <property type="match status" value="1"/>
</dbReference>
<dbReference type="InterPro" id="IPR000998">
    <property type="entry name" value="MAM_dom"/>
</dbReference>
<dbReference type="InterPro" id="IPR043504">
    <property type="entry name" value="Peptidase_S1_PA_chymotrypsin"/>
</dbReference>
<evidence type="ECO:0000256" key="6">
    <source>
        <dbReference type="PROSITE-ProRule" id="PRU00124"/>
    </source>
</evidence>
<dbReference type="PANTHER" id="PTHR24252">
    <property type="entry name" value="ACROSIN-RELATED"/>
    <property type="match status" value="1"/>
</dbReference>
<evidence type="ECO:0000259" key="9">
    <source>
        <dbReference type="PROSITE" id="PS50240"/>
    </source>
</evidence>
<dbReference type="FunFam" id="2.40.10.10:FF:000003">
    <property type="entry name" value="Transmembrane serine protease 3"/>
    <property type="match status" value="1"/>
</dbReference>
<dbReference type="PROSITE" id="PS50068">
    <property type="entry name" value="LDLRA_2"/>
    <property type="match status" value="2"/>
</dbReference>
<dbReference type="SUPFAM" id="SSF57424">
    <property type="entry name" value="LDL receptor-like module"/>
    <property type="match status" value="2"/>
</dbReference>
<name>A0A8B6G4P1_MYTGA</name>
<dbReference type="SUPFAM" id="SSF49854">
    <property type="entry name" value="Spermadhesin, CUB domain"/>
    <property type="match status" value="1"/>
</dbReference>
<keyword evidence="10" id="KW-0418">Kinase</keyword>
<dbReference type="Pfam" id="PF00057">
    <property type="entry name" value="Ldl_recept_a"/>
    <property type="match status" value="2"/>
</dbReference>
<dbReference type="Gene3D" id="4.10.400.10">
    <property type="entry name" value="Low-density Lipoprotein Receptor"/>
    <property type="match status" value="2"/>
</dbReference>
<keyword evidence="2 7" id="KW-0378">Hydrolase</keyword>
<evidence type="ECO:0000256" key="2">
    <source>
        <dbReference type="ARBA" id="ARBA00022801"/>
    </source>
</evidence>
<dbReference type="EC" id="3.4.21.9" evidence="10"/>
<feature type="domain" description="MAM" evidence="8">
    <location>
        <begin position="1045"/>
        <end position="1205"/>
    </location>
</feature>
<comment type="caution">
    <text evidence="10">The sequence shown here is derived from an EMBL/GenBank/DDBJ whole genome shotgun (WGS) entry which is preliminary data.</text>
</comment>
<dbReference type="InterPro" id="IPR035914">
    <property type="entry name" value="Sperma_CUB_dom_sf"/>
</dbReference>
<feature type="disulfide bond" evidence="6">
    <location>
        <begin position="682"/>
        <end position="697"/>
    </location>
</feature>
<keyword evidence="3 7" id="KW-0720">Serine protease</keyword>
<evidence type="ECO:0000313" key="11">
    <source>
        <dbReference type="Proteomes" id="UP000596742"/>
    </source>
</evidence>
<dbReference type="SUPFAM" id="SSF49899">
    <property type="entry name" value="Concanavalin A-like lectins/glucanases"/>
    <property type="match status" value="2"/>
</dbReference>
<dbReference type="Gene3D" id="2.60.120.290">
    <property type="entry name" value="Spermadhesin, CUB domain"/>
    <property type="match status" value="1"/>
</dbReference>
<evidence type="ECO:0000256" key="1">
    <source>
        <dbReference type="ARBA" id="ARBA00022670"/>
    </source>
</evidence>
<feature type="domain" description="Peptidase S1" evidence="9">
    <location>
        <begin position="801"/>
        <end position="1037"/>
    </location>
</feature>
<dbReference type="EMBL" id="UYJE01007857">
    <property type="protein sequence ID" value="VDI58580.1"/>
    <property type="molecule type" value="Genomic_DNA"/>
</dbReference>
<dbReference type="SMART" id="SM00020">
    <property type="entry name" value="Tryp_SPc"/>
    <property type="match status" value="1"/>
</dbReference>
<dbReference type="GO" id="GO:0006508">
    <property type="term" value="P:proteolysis"/>
    <property type="evidence" value="ECO:0007669"/>
    <property type="project" value="UniProtKB-KW"/>
</dbReference>
<dbReference type="InterPro" id="IPR036055">
    <property type="entry name" value="LDL_receptor-like_sf"/>
</dbReference>
<dbReference type="GO" id="GO:0004252">
    <property type="term" value="F:serine-type endopeptidase activity"/>
    <property type="evidence" value="ECO:0007669"/>
    <property type="project" value="UniProtKB-EC"/>
</dbReference>
<feature type="disulfide bond" evidence="6">
    <location>
        <begin position="663"/>
        <end position="675"/>
    </location>
</feature>
<feature type="disulfide bond" evidence="6">
    <location>
        <begin position="670"/>
        <end position="688"/>
    </location>
</feature>
<dbReference type="SUPFAM" id="SSF56487">
    <property type="entry name" value="SRCR-like"/>
    <property type="match status" value="1"/>
</dbReference>
<dbReference type="PRINTS" id="PR00722">
    <property type="entry name" value="CHYMOTRYPSIN"/>
</dbReference>
<dbReference type="InterPro" id="IPR018114">
    <property type="entry name" value="TRYPSIN_HIS"/>
</dbReference>
<dbReference type="PROSITE" id="PS00135">
    <property type="entry name" value="TRYPSIN_SER"/>
    <property type="match status" value="1"/>
</dbReference>
<dbReference type="InterPro" id="IPR009003">
    <property type="entry name" value="Peptidase_S1_PA"/>
</dbReference>
<feature type="disulfide bond" evidence="6">
    <location>
        <begin position="626"/>
        <end position="638"/>
    </location>
</feature>
<dbReference type="SMART" id="SM00137">
    <property type="entry name" value="MAM"/>
    <property type="match status" value="1"/>
</dbReference>
<evidence type="ECO:0000259" key="8">
    <source>
        <dbReference type="PROSITE" id="PS50060"/>
    </source>
</evidence>
<dbReference type="InterPro" id="IPR001314">
    <property type="entry name" value="Peptidase_S1A"/>
</dbReference>
<dbReference type="Gene3D" id="2.60.120.200">
    <property type="match status" value="2"/>
</dbReference>
<evidence type="ECO:0000313" key="10">
    <source>
        <dbReference type="EMBL" id="VDI58580.1"/>
    </source>
</evidence>
<evidence type="ECO:0000256" key="5">
    <source>
        <dbReference type="ARBA" id="ARBA00023180"/>
    </source>
</evidence>
<dbReference type="OrthoDB" id="414661at2759"/>
<keyword evidence="10" id="KW-0808">Transferase</keyword>
<proteinExistence type="predicted"/>
<evidence type="ECO:0000256" key="4">
    <source>
        <dbReference type="ARBA" id="ARBA00023157"/>
    </source>
</evidence>
<dbReference type="CDD" id="cd00190">
    <property type="entry name" value="Tryp_SPc"/>
    <property type="match status" value="1"/>
</dbReference>
<sequence>MYVGKCREVTSTKFCGTNAPPTFKGEGSMCIEFRSDQMVTRPGFQVLIKKFIDTSQQQTTDYSYLDQSTIEQFLSENNPNSKLLLTDGGFHTSFKLIDHSSAEISPSFGIDNAEGSTIVDQIYTQTLTVDKMMLISSHESQKLLYDSILIDETNEIKVTHTLNYQHSQILPTESSSILVTESRGILQTGISSIIPTQSSSMFATLSLNALSQQSINILSAPLSNTQSTHSSIKIETRLQSSSNLSLQLPSILSSLQSSTIMPSQSASILSSQSRILSSQSPSIMSSKSSSIMSSQLSSIMSSQSTSILSSQSSSFLSTYDIIASGFSGYSVIFTPTKGDVLLPSMLLSSTLLTDIYYGFSYISRPSVTTPDIDITTFVNTFNDDKQIKEVPYQKTVSLTQANTLSSDMSFNSDYFISKMYDPTFVRFTSSYNLVSDIQDISDIFKETPHMSSFTKPPVTNTLQAISDASDYGVISDIDASSSILFVPKSSIANDPSSTEVPSTYHLPVACYMTEQICVNDTGSLVVGLKPSTGQLGCSWLLLGNVNETIEVNITCLNVYTGIDCESEGVFVYDGFSANDDELINLCNYSSYFNLLSSGAALFVEVITRIHINFTLEYNPRPKGLDCSARLSKCGDRNCLPSEWWCDSEADCYHGEDEQSCGPCGKDEFRCGNGQCINDILQCNGRCDCDDTSDENDCAMLDDMVLRIRHGRSWLPVCADELEDTVGDIICKYLSFDNISGSRSVPSNQIVYMSRKQGQQGGSHLYSYLHPSTVCQSKTEIILNCSKKACGKRSPSLMVPYIIGGTQAYKGQWPWVVAVRKGNNFICGGTLISDRWVITAGHCVESVLSVPHMVSIATGTPLKDGRDGHVIRVSEIIMNPDYNFIYKADIAVLLLQMPVPFDDYTKPICLPNTLQHIPRDSICYTAGWGLTDPKDATLQKRPNDLMYAKAFMWTNSKCSLAYSSDINDGMVCAGILAEKGGDTCQGDSGGPLMCTNNDGTWQLVGVTSWGGGICGKSTLPGVYTRVAKLDTWIKTVTSIRDQNHNTKCDFEEPGICSLEDISMGSFMWTKRKAGWTLGGQPLTDSTTRTSKGHYVYADTYMVQANQSNNAVLKHRIKDNGRERCLTFSYKFFNNNCLKLSVVDVRNDGVQHELWELSYISGDWMDAAIAIASPVTEIHVVASRIITHFDGGIAIDDIEVLNRTCNEWCLWFNGDNFPSGTKAKLTSSILHSSGPRCFRFVYKLCHQNANYLSVLVGYVFNGIKFYGSSLWTRSVGNIDCSVWSKGHVDIPSIALDHFIAIQVERGYQSDSVYIDDIMLQSGNCFK</sequence>
<dbReference type="InterPro" id="IPR013320">
    <property type="entry name" value="ConA-like_dom_sf"/>
</dbReference>
<protein>
    <submittedName>
        <fullName evidence="10">Enterokinase</fullName>
        <ecNumber evidence="10">3.4.21.9</ecNumber>
    </submittedName>
</protein>
<dbReference type="Gene3D" id="2.40.10.10">
    <property type="entry name" value="Trypsin-like serine proteases"/>
    <property type="match status" value="1"/>
</dbReference>
<dbReference type="PROSITE" id="PS50060">
    <property type="entry name" value="MAM_2"/>
    <property type="match status" value="1"/>
</dbReference>
<dbReference type="CDD" id="cd00112">
    <property type="entry name" value="LDLa"/>
    <property type="match status" value="2"/>
</dbReference>
<dbReference type="InterPro" id="IPR001254">
    <property type="entry name" value="Trypsin_dom"/>
</dbReference>
<evidence type="ECO:0000256" key="7">
    <source>
        <dbReference type="RuleBase" id="RU363034"/>
    </source>
</evidence>
<dbReference type="InterPro" id="IPR001190">
    <property type="entry name" value="SRCR"/>
</dbReference>
<feature type="disulfide bond" evidence="6">
    <location>
        <begin position="633"/>
        <end position="651"/>
    </location>
</feature>
<accession>A0A8B6G4P1</accession>
<evidence type="ECO:0000256" key="3">
    <source>
        <dbReference type="ARBA" id="ARBA00022825"/>
    </source>
</evidence>
<dbReference type="InterPro" id="IPR033116">
    <property type="entry name" value="TRYPSIN_SER"/>
</dbReference>
<dbReference type="PROSITE" id="PS50240">
    <property type="entry name" value="TRYPSIN_DOM"/>
    <property type="match status" value="1"/>
</dbReference>
<dbReference type="Pfam" id="PF00089">
    <property type="entry name" value="Trypsin"/>
    <property type="match status" value="1"/>
</dbReference>
<dbReference type="Pfam" id="PF00629">
    <property type="entry name" value="MAM"/>
    <property type="match status" value="2"/>
</dbReference>
<dbReference type="SMART" id="SM00192">
    <property type="entry name" value="LDLa"/>
    <property type="match status" value="2"/>
</dbReference>
<keyword evidence="11" id="KW-1185">Reference proteome</keyword>
<organism evidence="10 11">
    <name type="scientific">Mytilus galloprovincialis</name>
    <name type="common">Mediterranean mussel</name>
    <dbReference type="NCBI Taxonomy" id="29158"/>
    <lineage>
        <taxon>Eukaryota</taxon>
        <taxon>Metazoa</taxon>
        <taxon>Spiralia</taxon>
        <taxon>Lophotrochozoa</taxon>
        <taxon>Mollusca</taxon>
        <taxon>Bivalvia</taxon>
        <taxon>Autobranchia</taxon>
        <taxon>Pteriomorphia</taxon>
        <taxon>Mytilida</taxon>
        <taxon>Mytiloidea</taxon>
        <taxon>Mytilidae</taxon>
        <taxon>Mytilinae</taxon>
        <taxon>Mytilus</taxon>
    </lineage>
</organism>
<keyword evidence="5" id="KW-0325">Glycoprotein</keyword>
<dbReference type="InterPro" id="IPR023415">
    <property type="entry name" value="LDLR_class-A_CS"/>
</dbReference>
<reference evidence="10" key="1">
    <citation type="submission" date="2018-11" db="EMBL/GenBank/DDBJ databases">
        <authorList>
            <person name="Alioto T."/>
            <person name="Alioto T."/>
        </authorList>
    </citation>
    <scope>NUCLEOTIDE SEQUENCE</scope>
</reference>
<dbReference type="InterPro" id="IPR036772">
    <property type="entry name" value="SRCR-like_dom_sf"/>
</dbReference>
<dbReference type="Proteomes" id="UP000596742">
    <property type="component" value="Unassembled WGS sequence"/>
</dbReference>
<dbReference type="GO" id="GO:0016020">
    <property type="term" value="C:membrane"/>
    <property type="evidence" value="ECO:0007669"/>
    <property type="project" value="InterPro"/>
</dbReference>
<dbReference type="InterPro" id="IPR002172">
    <property type="entry name" value="LDrepeatLR_classA_rpt"/>
</dbReference>
<feature type="disulfide bond" evidence="6">
    <location>
        <begin position="645"/>
        <end position="660"/>
    </location>
</feature>
<gene>
    <name evidence="10" type="ORF">MGAL_10B037015</name>
</gene>
<dbReference type="PROSITE" id="PS00134">
    <property type="entry name" value="TRYPSIN_HIS"/>
    <property type="match status" value="1"/>
</dbReference>
<dbReference type="PANTHER" id="PTHR24252:SF7">
    <property type="entry name" value="HYALIN"/>
    <property type="match status" value="1"/>
</dbReference>
<keyword evidence="1 7" id="KW-0645">Protease</keyword>
<dbReference type="GO" id="GO:0016301">
    <property type="term" value="F:kinase activity"/>
    <property type="evidence" value="ECO:0007669"/>
    <property type="project" value="UniProtKB-KW"/>
</dbReference>
<keyword evidence="4 6" id="KW-1015">Disulfide bond</keyword>
<dbReference type="SUPFAM" id="SSF50494">
    <property type="entry name" value="Trypsin-like serine proteases"/>
    <property type="match status" value="1"/>
</dbReference>
<dbReference type="PROSITE" id="PS01209">
    <property type="entry name" value="LDLRA_1"/>
    <property type="match status" value="1"/>
</dbReference>